<accession>A0A075A2K3</accession>
<reference evidence="1 2" key="1">
    <citation type="submission" date="2013-11" db="EMBL/GenBank/DDBJ databases">
        <title>Opisthorchis viverrini - life in the bile duct.</title>
        <authorList>
            <person name="Young N.D."/>
            <person name="Nagarajan N."/>
            <person name="Lin S.J."/>
            <person name="Korhonen P.K."/>
            <person name="Jex A.R."/>
            <person name="Hall R.S."/>
            <person name="Safavi-Hemami H."/>
            <person name="Kaewkong W."/>
            <person name="Bertrand D."/>
            <person name="Gao S."/>
            <person name="Seet Q."/>
            <person name="Wongkham S."/>
            <person name="Teh B.T."/>
            <person name="Wongkham C."/>
            <person name="Intapan P.M."/>
            <person name="Maleewong W."/>
            <person name="Yang X."/>
            <person name="Hu M."/>
            <person name="Wang Z."/>
            <person name="Hofmann A."/>
            <person name="Sternberg P.W."/>
            <person name="Tan P."/>
            <person name="Wang J."/>
            <person name="Gasser R.B."/>
        </authorList>
    </citation>
    <scope>NUCLEOTIDE SEQUENCE [LARGE SCALE GENOMIC DNA]</scope>
</reference>
<organism evidence="1 2">
    <name type="scientific">Opisthorchis viverrini</name>
    <name type="common">Southeast Asian liver fluke</name>
    <dbReference type="NCBI Taxonomy" id="6198"/>
    <lineage>
        <taxon>Eukaryota</taxon>
        <taxon>Metazoa</taxon>
        <taxon>Spiralia</taxon>
        <taxon>Lophotrochozoa</taxon>
        <taxon>Platyhelminthes</taxon>
        <taxon>Trematoda</taxon>
        <taxon>Digenea</taxon>
        <taxon>Opisthorchiida</taxon>
        <taxon>Opisthorchiata</taxon>
        <taxon>Opisthorchiidae</taxon>
        <taxon>Opisthorchis</taxon>
    </lineage>
</organism>
<gene>
    <name evidence="1" type="ORF">T265_01529</name>
</gene>
<dbReference type="GeneID" id="20315717"/>
<dbReference type="CTD" id="20315717"/>
<dbReference type="RefSeq" id="XP_009163834.1">
    <property type="nucleotide sequence ID" value="XM_009165570.1"/>
</dbReference>
<keyword evidence="2" id="KW-1185">Reference proteome</keyword>
<dbReference type="EMBL" id="KL596634">
    <property type="protein sequence ID" value="KER32482.1"/>
    <property type="molecule type" value="Genomic_DNA"/>
</dbReference>
<dbReference type="KEGG" id="ovi:T265_01529"/>
<protein>
    <submittedName>
        <fullName evidence="1">Uncharacterized protein</fullName>
    </submittedName>
</protein>
<name>A0A075A2K3_OPIVI</name>
<evidence type="ECO:0000313" key="1">
    <source>
        <dbReference type="EMBL" id="KER32482.1"/>
    </source>
</evidence>
<proteinExistence type="predicted"/>
<evidence type="ECO:0000313" key="2">
    <source>
        <dbReference type="Proteomes" id="UP000054324"/>
    </source>
</evidence>
<dbReference type="AlphaFoldDB" id="A0A075A2K3"/>
<sequence>MKPTPEKLVAETVEITAHLNLNSPEDAELADMRGTLRDFTMMLKMLNIRFIEFCHFGKESFLKTAIRLWLKFFTSFALAFPPWGGFRISNDNLVLFPYPPSLTVEVQLMSDNSLARIVFMASSNFPEIQSDIRCFTEAGGAAASLKFLVLYKDVTISHDHVSHNQKFYTTLRDTTNRVVLLVAYSTAAYCATD</sequence>
<dbReference type="Proteomes" id="UP000054324">
    <property type="component" value="Unassembled WGS sequence"/>
</dbReference>